<evidence type="ECO:0000313" key="11">
    <source>
        <dbReference type="Proteomes" id="UP000199695"/>
    </source>
</evidence>
<evidence type="ECO:0000256" key="7">
    <source>
        <dbReference type="ARBA" id="ARBA00023136"/>
    </source>
</evidence>
<dbReference type="GO" id="GO:0015627">
    <property type="term" value="C:type II protein secretion system complex"/>
    <property type="evidence" value="ECO:0007669"/>
    <property type="project" value="InterPro"/>
</dbReference>
<dbReference type="EMBL" id="FOCQ01000005">
    <property type="protein sequence ID" value="SEN06487.1"/>
    <property type="molecule type" value="Genomic_DNA"/>
</dbReference>
<reference evidence="10 11" key="1">
    <citation type="submission" date="2016-10" db="EMBL/GenBank/DDBJ databases">
        <authorList>
            <person name="de Groot N.N."/>
        </authorList>
    </citation>
    <scope>NUCLEOTIDE SEQUENCE [LARGE SCALE GENOMIC DNA]</scope>
    <source>
        <strain evidence="10 11">DSM 46701</strain>
    </source>
</reference>
<keyword evidence="4" id="KW-0997">Cell inner membrane</keyword>
<feature type="transmembrane region" description="Helical" evidence="8">
    <location>
        <begin position="12"/>
        <end position="34"/>
    </location>
</feature>
<keyword evidence="3" id="KW-0488">Methylation</keyword>
<keyword evidence="5 8" id="KW-0812">Transmembrane</keyword>
<dbReference type="Pfam" id="PF12019">
    <property type="entry name" value="GspH"/>
    <property type="match status" value="1"/>
</dbReference>
<dbReference type="Proteomes" id="UP000199695">
    <property type="component" value="Unassembled WGS sequence"/>
</dbReference>
<evidence type="ECO:0000256" key="5">
    <source>
        <dbReference type="ARBA" id="ARBA00022692"/>
    </source>
</evidence>
<dbReference type="RefSeq" id="WP_089966798.1">
    <property type="nucleotide sequence ID" value="NZ_FOCQ01000005.1"/>
</dbReference>
<organism evidence="10 11">
    <name type="scientific">Lihuaxuella thermophila</name>
    <dbReference type="NCBI Taxonomy" id="1173111"/>
    <lineage>
        <taxon>Bacteria</taxon>
        <taxon>Bacillati</taxon>
        <taxon>Bacillota</taxon>
        <taxon>Bacilli</taxon>
        <taxon>Bacillales</taxon>
        <taxon>Thermoactinomycetaceae</taxon>
        <taxon>Lihuaxuella</taxon>
    </lineage>
</organism>
<feature type="domain" description="General secretion pathway GspH" evidence="9">
    <location>
        <begin position="49"/>
        <end position="136"/>
    </location>
</feature>
<dbReference type="InterPro" id="IPR045584">
    <property type="entry name" value="Pilin-like"/>
</dbReference>
<sequence>MNTGRSEEGWTLVELILSLFVLGLLLTVSVPAFTQIGERAEREMFLDFFSSDLQLAQTEAMSREREVSVEILTDERLITVRQGPLLLRKVKIPRRYQLKSNYPANRIVFRETGQVRGGKVELYLRGRLAGTVHIQVASGRPKVVTEP</sequence>
<dbReference type="SUPFAM" id="SSF54523">
    <property type="entry name" value="Pili subunits"/>
    <property type="match status" value="1"/>
</dbReference>
<dbReference type="GO" id="GO:0005886">
    <property type="term" value="C:plasma membrane"/>
    <property type="evidence" value="ECO:0007669"/>
    <property type="project" value="UniProtKB-SubCell"/>
</dbReference>
<dbReference type="STRING" id="1173111.SAMN05444955_105176"/>
<evidence type="ECO:0000256" key="4">
    <source>
        <dbReference type="ARBA" id="ARBA00022519"/>
    </source>
</evidence>
<evidence type="ECO:0000256" key="8">
    <source>
        <dbReference type="SAM" id="Phobius"/>
    </source>
</evidence>
<name>A0A1H8DIX7_9BACL</name>
<keyword evidence="6 8" id="KW-1133">Transmembrane helix</keyword>
<evidence type="ECO:0000259" key="9">
    <source>
        <dbReference type="Pfam" id="PF12019"/>
    </source>
</evidence>
<evidence type="ECO:0000256" key="3">
    <source>
        <dbReference type="ARBA" id="ARBA00022481"/>
    </source>
</evidence>
<keyword evidence="11" id="KW-1185">Reference proteome</keyword>
<dbReference type="GO" id="GO:0015628">
    <property type="term" value="P:protein secretion by the type II secretion system"/>
    <property type="evidence" value="ECO:0007669"/>
    <property type="project" value="InterPro"/>
</dbReference>
<evidence type="ECO:0000256" key="1">
    <source>
        <dbReference type="ARBA" id="ARBA00004377"/>
    </source>
</evidence>
<evidence type="ECO:0000313" key="10">
    <source>
        <dbReference type="EMBL" id="SEN06487.1"/>
    </source>
</evidence>
<evidence type="ECO:0000256" key="6">
    <source>
        <dbReference type="ARBA" id="ARBA00022989"/>
    </source>
</evidence>
<dbReference type="AlphaFoldDB" id="A0A1H8DIX7"/>
<accession>A0A1H8DIX7</accession>
<keyword evidence="7 8" id="KW-0472">Membrane</keyword>
<dbReference type="OrthoDB" id="2990208at2"/>
<comment type="subcellular location">
    <subcellularLocation>
        <location evidence="1">Cell inner membrane</location>
        <topology evidence="1">Single-pass membrane protein</topology>
    </subcellularLocation>
</comment>
<gene>
    <name evidence="10" type="ORF">SAMN05444955_105176</name>
</gene>
<evidence type="ECO:0000256" key="2">
    <source>
        <dbReference type="ARBA" id="ARBA00022475"/>
    </source>
</evidence>
<dbReference type="Gene3D" id="3.30.700.10">
    <property type="entry name" value="Glycoprotein, Type 4 Pilin"/>
    <property type="match status" value="1"/>
</dbReference>
<dbReference type="InterPro" id="IPR022346">
    <property type="entry name" value="T2SS_GspH"/>
</dbReference>
<proteinExistence type="predicted"/>
<protein>
    <submittedName>
        <fullName evidence="10">Type II transport protein GspH</fullName>
    </submittedName>
</protein>
<keyword evidence="2" id="KW-1003">Cell membrane</keyword>